<dbReference type="PROSITE" id="PS50234">
    <property type="entry name" value="VWFA"/>
    <property type="match status" value="1"/>
</dbReference>
<feature type="region of interest" description="Disordered" evidence="11">
    <location>
        <begin position="3789"/>
        <end position="3819"/>
    </location>
</feature>
<dbReference type="PANTHER" id="PTHR48103">
    <property type="entry name" value="MIDASIN-RELATED"/>
    <property type="match status" value="1"/>
</dbReference>
<dbReference type="GO" id="GO:0000055">
    <property type="term" value="P:ribosomal large subunit export from nucleus"/>
    <property type="evidence" value="ECO:0007669"/>
    <property type="project" value="TreeGrafter"/>
</dbReference>
<evidence type="ECO:0000256" key="8">
    <source>
        <dbReference type="ARBA" id="ARBA00023242"/>
    </source>
</evidence>
<dbReference type="InterPro" id="IPR011704">
    <property type="entry name" value="ATPase_dyneun-rel_AAA"/>
</dbReference>
<evidence type="ECO:0000256" key="3">
    <source>
        <dbReference type="ARBA" id="ARBA00007188"/>
    </source>
</evidence>
<dbReference type="SUPFAM" id="SSF52540">
    <property type="entry name" value="P-loop containing nucleoside triphosphate hydrolases"/>
    <property type="match status" value="6"/>
</dbReference>
<gene>
    <name evidence="13" type="ORF">TCMB3V08_LOCUS1694</name>
</gene>
<evidence type="ECO:0000256" key="10">
    <source>
        <dbReference type="SAM" id="Coils"/>
    </source>
</evidence>
<organism evidence="13">
    <name type="scientific">Timema californicum</name>
    <name type="common">California timema</name>
    <name type="synonym">Walking stick</name>
    <dbReference type="NCBI Taxonomy" id="61474"/>
    <lineage>
        <taxon>Eukaryota</taxon>
        <taxon>Metazoa</taxon>
        <taxon>Ecdysozoa</taxon>
        <taxon>Arthropoda</taxon>
        <taxon>Hexapoda</taxon>
        <taxon>Insecta</taxon>
        <taxon>Pterygota</taxon>
        <taxon>Neoptera</taxon>
        <taxon>Polyneoptera</taxon>
        <taxon>Phasmatodea</taxon>
        <taxon>Timematodea</taxon>
        <taxon>Timematoidea</taxon>
        <taxon>Timematidae</taxon>
        <taxon>Timema</taxon>
    </lineage>
</organism>
<feature type="compositionally biased region" description="Acidic residues" evidence="11">
    <location>
        <begin position="3980"/>
        <end position="4009"/>
    </location>
</feature>
<comment type="subcellular location">
    <subcellularLocation>
        <location evidence="1">Nucleus</location>
        <location evidence="1">Nucleolus</location>
    </subcellularLocation>
    <subcellularLocation>
        <location evidence="2">Nucleus</location>
        <location evidence="2">Nucleoplasm</location>
    </subcellularLocation>
</comment>
<dbReference type="InterPro" id="IPR003593">
    <property type="entry name" value="AAA+_ATPase"/>
</dbReference>
<dbReference type="FunFam" id="3.40.50.300:FF:000142">
    <property type="entry name" value="Midasin"/>
    <property type="match status" value="1"/>
</dbReference>
<keyword evidence="6 9" id="KW-0067">ATP-binding</keyword>
<evidence type="ECO:0000313" key="13">
    <source>
        <dbReference type="EMBL" id="CAD7568944.1"/>
    </source>
</evidence>
<evidence type="ECO:0000256" key="7">
    <source>
        <dbReference type="ARBA" id="ARBA00023186"/>
    </source>
</evidence>
<evidence type="ECO:0000256" key="9">
    <source>
        <dbReference type="PIRNR" id="PIRNR010340"/>
    </source>
</evidence>
<feature type="compositionally biased region" description="Basic and acidic residues" evidence="11">
    <location>
        <begin position="4073"/>
        <end position="4111"/>
    </location>
</feature>
<feature type="compositionally biased region" description="Basic and acidic residues" evidence="11">
    <location>
        <begin position="4138"/>
        <end position="4147"/>
    </location>
</feature>
<dbReference type="InterPro" id="IPR027417">
    <property type="entry name" value="P-loop_NTPase"/>
</dbReference>
<feature type="compositionally biased region" description="Acidic residues" evidence="11">
    <location>
        <begin position="3874"/>
        <end position="3888"/>
    </location>
</feature>
<dbReference type="GO" id="GO:0030687">
    <property type="term" value="C:preribosome, large subunit precursor"/>
    <property type="evidence" value="ECO:0007669"/>
    <property type="project" value="TreeGrafter"/>
</dbReference>
<dbReference type="SMART" id="SM00382">
    <property type="entry name" value="AAA"/>
    <property type="match status" value="5"/>
</dbReference>
<feature type="compositionally biased region" description="Acidic residues" evidence="11">
    <location>
        <begin position="3943"/>
        <end position="3969"/>
    </location>
</feature>
<name>A0A7R9IY63_TIMCA</name>
<feature type="region of interest" description="Disordered" evidence="11">
    <location>
        <begin position="3831"/>
        <end position="4302"/>
    </location>
</feature>
<dbReference type="Gene3D" id="3.40.50.410">
    <property type="entry name" value="von Willebrand factor, type A domain"/>
    <property type="match status" value="1"/>
</dbReference>
<evidence type="ECO:0000256" key="2">
    <source>
        <dbReference type="ARBA" id="ARBA00004642"/>
    </source>
</evidence>
<dbReference type="FunFam" id="3.40.50.300:FF:001368">
    <property type="entry name" value="Midasin"/>
    <property type="match status" value="1"/>
</dbReference>
<evidence type="ECO:0000256" key="5">
    <source>
        <dbReference type="ARBA" id="ARBA00022741"/>
    </source>
</evidence>
<dbReference type="InterPro" id="IPR012337">
    <property type="entry name" value="RNaseH-like_sf"/>
</dbReference>
<keyword evidence="8 9" id="KW-0539">Nucleus</keyword>
<feature type="compositionally biased region" description="Basic and acidic residues" evidence="11">
    <location>
        <begin position="4171"/>
        <end position="4180"/>
    </location>
</feature>
<keyword evidence="10" id="KW-0175">Coiled coil</keyword>
<dbReference type="SUPFAM" id="SSF53300">
    <property type="entry name" value="vWA-like"/>
    <property type="match status" value="1"/>
</dbReference>
<dbReference type="Gene3D" id="3.40.50.300">
    <property type="entry name" value="P-loop containing nucleotide triphosphate hydrolases"/>
    <property type="match status" value="6"/>
</dbReference>
<dbReference type="Pfam" id="PF07728">
    <property type="entry name" value="AAA_5"/>
    <property type="match status" value="3"/>
</dbReference>
<evidence type="ECO:0000256" key="11">
    <source>
        <dbReference type="SAM" id="MobiDB-lite"/>
    </source>
</evidence>
<dbReference type="GO" id="GO:0005730">
    <property type="term" value="C:nucleolus"/>
    <property type="evidence" value="ECO:0007669"/>
    <property type="project" value="UniProtKB-SubCell"/>
</dbReference>
<feature type="compositionally biased region" description="Basic and acidic residues" evidence="11">
    <location>
        <begin position="3919"/>
        <end position="3930"/>
    </location>
</feature>
<dbReference type="SUPFAM" id="SSF53098">
    <property type="entry name" value="Ribonuclease H-like"/>
    <property type="match status" value="1"/>
</dbReference>
<feature type="compositionally biased region" description="Acidic residues" evidence="11">
    <location>
        <begin position="3838"/>
        <end position="3858"/>
    </location>
</feature>
<dbReference type="InterPro" id="IPR002035">
    <property type="entry name" value="VWF_A"/>
</dbReference>
<evidence type="ECO:0000256" key="6">
    <source>
        <dbReference type="ARBA" id="ARBA00022840"/>
    </source>
</evidence>
<proteinExistence type="inferred from homology"/>
<dbReference type="PIRSF" id="PIRSF010340">
    <property type="entry name" value="Midasin"/>
    <property type="match status" value="1"/>
</dbReference>
<evidence type="ECO:0000256" key="4">
    <source>
        <dbReference type="ARBA" id="ARBA00017143"/>
    </source>
</evidence>
<evidence type="ECO:0000259" key="12">
    <source>
        <dbReference type="PROSITE" id="PS50234"/>
    </source>
</evidence>
<dbReference type="EMBL" id="OE179494">
    <property type="protein sequence ID" value="CAD7568944.1"/>
    <property type="molecule type" value="Genomic_DNA"/>
</dbReference>
<dbReference type="InterPro" id="IPR012099">
    <property type="entry name" value="Midasin"/>
</dbReference>
<feature type="coiled-coil region" evidence="10">
    <location>
        <begin position="1646"/>
        <end position="1673"/>
    </location>
</feature>
<dbReference type="GO" id="GO:0016887">
    <property type="term" value="F:ATP hydrolysis activity"/>
    <property type="evidence" value="ECO:0007669"/>
    <property type="project" value="InterPro"/>
</dbReference>
<reference evidence="13" key="1">
    <citation type="submission" date="2020-11" db="EMBL/GenBank/DDBJ databases">
        <authorList>
            <person name="Tran Van P."/>
        </authorList>
    </citation>
    <scope>NUCLEOTIDE SEQUENCE</scope>
</reference>
<keyword evidence="7 9" id="KW-0143">Chaperone</keyword>
<feature type="compositionally biased region" description="Acidic residues" evidence="11">
    <location>
        <begin position="4018"/>
        <end position="4029"/>
    </location>
</feature>
<evidence type="ECO:0000256" key="1">
    <source>
        <dbReference type="ARBA" id="ARBA00004604"/>
    </source>
</evidence>
<feature type="compositionally biased region" description="Basic and acidic residues" evidence="11">
    <location>
        <begin position="4234"/>
        <end position="4253"/>
    </location>
</feature>
<dbReference type="GO" id="GO:0000027">
    <property type="term" value="P:ribosomal large subunit assembly"/>
    <property type="evidence" value="ECO:0007669"/>
    <property type="project" value="InterPro"/>
</dbReference>
<feature type="domain" description="VWFA" evidence="12">
    <location>
        <begin position="4443"/>
        <end position="4583"/>
    </location>
</feature>
<dbReference type="PANTHER" id="PTHR48103:SF2">
    <property type="entry name" value="MIDASIN"/>
    <property type="match status" value="1"/>
</dbReference>
<sequence length="4698" mass="534451">MERDLIKVCERSTEQYHLDPGPILLSMFDLWCAHISHKELRYTAARVAGNIFTKAVQYVINYFLERKPQLKIQENGKWIDVGNVRLPCKGDLAQIRSTTSLKFAWTQQAASLTERLANCVKYNEPVLLVGETGTGKTFAVQHLADKTGNKLIVINMSHHSDLSDLLGGYKPILNSEIKLILEEFKTLLADFLPTHEIVVDWKSNLDLRNPLSALHSVIGYCRIALQLLQATGHEEHVANKVQPSVELWENLLIKAEYKHKLFSEKSMTSLQFVEGCLVVALKEVYEIKALHWAHELRCDSRIVRFTELYVDEIRDIADLVLVVQSYYRVPAIAFEKIAQLYIKLCNMADKMLTDGNGHRPHYSVILAGRDSGVSIKHDTREGFTLVEGYWIRNGALKIGETQKYVLTKTVKENLKNLARIVSFGNMPVLLEGPTSVGKTSLVMYLAARTGNSCVRINNHEHTDIQEYVGTYCSNANGQLIFSEDSLLSFVVLSQVLGKVIEEVILMLVERQEAGRQATQGPLVTAMRQGFWLILDELNLATTDILEALNRLLDDNRELYIPETQETVKAHESFRVFATQNPVGMYGGRKKLSRAFRDRFLALHFDVIPSEELGTILHERCSVPPTTCNKMVSVLKKFYMLRRSSAAFAGREGFMTLRDLFRWGERYQVSSAALPPGRFYDWNKHMAEEGYILLAAKVRKLEECTLVQSVNVSKNKSHDISVSLCIGRALEMNEPVLLVGETGLGKTSLVQWWAQKHAKTLYTVNCHLNTDSSEFLGGLRPTQNIGENTENVKRIRKSHLLEVLNRFYKGERSIDIQLVMLLKDLRSNNKRLFEWVDGPLVTAMETGNYFLVDEISLADDSVLERLNPLLESERTILLSEKGNNSDDKSSLSISADENFKFFATMNPSGDYCKKELSPALRNRFTEIWCSPCKVRDDLIWIIKTNFLNFSQLSKLSDLFAPCMIDFVVWLGTTDFGKRCDNDVELQCLQFLCSQMSLDQLSTSSYVLNDQNFGIHPFYVEKGPNFHDNTVDSVAFNFKKMEEKLLPILRAMTLNKPILLEGKPGVGKTALVNALAKIGGHKLIRINLSSQTTIKSHGLSLYSNWLQLNLLPTSLDICDLFGSDAPAEGGKAGEFVWRDGPLLLALKAGQWILLDECLPSEPIEKGVLMATEYSRELITDSLENMNCGADKTVERVIGTACASSEERYKGRLNIEAHQLNLAPAAVLEGLNACLDHRQEIFVPELARTFSLKNDSAGDKKHVPRTRIFATQNSFRDGADRKALPKSFLNRFSKVYVKELSAQNYLDILSQQFPHLPQDFLLKMVGFHMDVVSMRLLSDELNVRDLIRWCQLLSEQYKLMNNMLYIQQDSLDPWEGANLLYLSRLSGNDLNKALEQYCSHFSDAGKTHACNFKISLNKIRFDNILVCHNTTQPNSPFPQLASPPCLKRGKYSEDELLVLQNDMHYLVYLMKCVSMGWHPLLVGPSGIGKTTLVKLLSRLVDIRLDTIFMDSSMDTIEILGGFQQWDWELHIVEVADQVEALVMASFNSLLLGHQKPKTGFGQLDNFQPETWKPHAHNSTDHWKIWKIADKTSTVLIVNGMADVISLDITYLKHPQGKSRSMAEDYSTFKANILRQLALLEKIVSSLPQASFCDEELNKVMRNLDDLKQQVEINLNTSGKFEWVDSVLIKGRKMNTSGLMQAIEIVSSSLQRLRENDEFLLIWGEANKIIVTNNLQPLSLPRQKKPPMRYTSPATAFTSTSVEDYLHHEYFAIIDTAVGGLKSRFDQEGLDHMRKLERSLLKGEINPVLKMYPEINEKDFEIEQNMFFRLSAPTCVEDALTAFRRLSPEVRAMLSNVEVLLRILLVVPSSSCEAERSFSSLRRLKTYLRNNMTQRRINHVACLKEGTWLLVENVNLCPPAILDRLNGLLEQDGELSLTERGVDGNNQVISIKPHNNFRIFFTMDSMYGLSSKAMRNRCVEILVKHEHMNNFLQDVIEIPVHPRRPAALSLLQQSGIQDTDILLDLLDMYKIICQNADVLPSQSQLIQVVCQVGEYISRGLPIWNVTQDTSNFLHSSSGQTFVEIWATGLVECERKNSSLFPRKLVETINNVEIISSFIQPLLEAIDECLEQVLKSSETLFDDNALNQIHLIMVIRGLLFDLDSRKLIKFDKALNQWYVNDDLRLRIEECVWRISVLTTCLEKLSLSPRLASNQANLWKKDIPMRAVLFMALPKSEELIECFLETAHTDKMIPYFLELLNNVINQKNPEDFNASKLASYVIPIRILQDYQTLLLCNAARALNFMNMNKNTSLSLQDERLVESAMQQLLSTASIPIKIKLEVISYSFSERVLSRYLLQFCDSAISLNHGQVLSNWDLTRLNPERGIDDFLISSEKDQISMDSPVLSVLLNIATTSNRCHTPNLLEELDFDKKIKHLHHIAWTNMIFIGTNRTDYMTIERQSTIALVDNLAELLERNTSGLLTKLCECYTPKEWNMLQTMFDHLMKDAEFLCSGDNKDWFPIWIAIINIWLRSGSVQASIFSKIGLVPLEFRATFDVMLHDFEKHQLLARTKLRTMYDEVISGHNEFCHNKIPILLKFWESRLDHLGKLKQRPVAPRPQHSMFREMAHACTHYANNVASARTINLLCDALANLNGQLQTNAARDLCTKVDMWLNSNQRMLEELSSKYETLHYDYLEEVLLAGTQWGTRHGQLREHDCGAVQAVEGVGGAASASVEERYKGRLNIEAQQLWFISHGLIIMKNTLLKYINSNAQLSSLVRDLFGFPSLQRQDKSITDVMDRYLSGGALELLKENIWGEEDLEQPEKIQLNIRSLQLAALKDMLNEVLVKEELDTNIWNKCNNLITEIVVELQNDSEKRVKDPKDYIYRTANYGVILTDEEQLERDFENWFPTFSEDEFIGKPSGNISTGNLKKVQSFEEYTVEVSYYHSSIVRLFMKTTREASENLPQTQEIDWADGCLQRYPAACDILEKHKHAMPASLDKLLSSSFTLMISKLHHINNPRSQGDKLNDFYKDSNIDDVRRGAEVVQNLLKDVQNLLKQYPDNPILNEILVITGRIIHLPITSPLSCFKTGYHLLLTKIQDWEIRADQLRSLATHLAALNKVIYDWMILELSYWKDLLNISATRINNATIVHWWPLLFSLVSSTYNGEVESTTKLLEALDDFMTTSSLGEFRCRLSLLYTCYCHFSYPEKNSSRVDVALILLNVYKHHRMFLMEVEEKLNELTKPIERDLKNLVKTIRWNPRSFVSAKDSVRRTQKSALTLLRKFETVLKLPYKSLVMSKLPLLRPVKHWSVISENFKITSLYIADNIKASYHRIHEEKVLGQKECLDSFFNISDYLDDVISLNELQINKDETLAKQKSKAKNIKQQRMNFYSTLFKTLEDLNFSYRRGIVGFDENEYLFKVMHAPVFDVPLMLQQLCDNAKDDWDVFKRKLANFTKLNGLEAKECETLLSHLNQVAFKLLIDLCVPNTPETKERSEFYNACCGLNGSVADWAARVQHLSSICTFGTHLDFALLDKFVMGIQDKKVKERLFTEGPTKLTISKTREIAQQGALKRMCPSKFKRVTSNLMETEERKGALDIFSFFNLNHSDAERLPFSIEVTLNGVQMIGQLDTRATCSAMSERKEDQQLLEVFQESDEHFQSCVDKFSKLLEVIVSPSTDVGIQNLQKMKGFSCAGMMEVVKGKWGCSESVQLLGALRHLLEQVKSLAQVKEGEVLVIQDWFQHWKNQQLSFITTTLIKQELHVEVIANRPFGIVISVSGYKPRCRGFDPRLLPRGFRIPPELADEEGKEGKATGGMGFGDGEGETDMSKDIVSQDQLEEALPNTDEPQEKEEKPCEEEEDGIDMSEDFGGLAQDTGGKGSNDEDSDEMSEDDEDVDKEMGPTSPDANELDKRVGSDSEEGEGEDGEDGAHKSGEKTSEPEMAGKSGKQPEEQQELNEESPTEKDNIDEEIQGEDDQVDQTYGQAFPELEIEPLDLSDEMDLDGNDQQEENGAEENNFDIDKMKELEPEDGGPEEEKDIEPKNADESDAMSTSDIGEEKGKDAEMSHDEDDAPEMDSAPFEHQQDDQEDQLHTEETPVDHGVSKNPSEEKVSEVVDKDTRSAGQDGSQDECQEGGENDHGVGQAPVKESEMGHHQEQSSWNQGGTHDKAQDYRNQSRRSPWHDKQDRALGDSSQPLPKRLKTVDISAKNTEDTDEEANQNDYDLYQHVKDTIKTSDNQTLDSATKEEIDKQLFNREPTKEQEENMTLNSDAKDIIEENEIAPPQPDDKVPPDGPAKKRPKASALKSGEDRLETKLNIQEEEGDIVPTLGVRRPQENVFVDNSANIDRLDPLEDFTPNQRTLEQIFAERKEALSNEEALSTWKTFLEKTLSQAQDLSEQLRIVLHPTQASGFKGDYRTGRRINMRKIIPYIASEFRKDKIWLRRTKLTKRDYQIILAVDDSLSMSDVQAKERTLEYLALVTQAFGLLEVGDVGVVCYGIDTKILHALGQPFTHQSGASLIQNLSFTQAKTNVSQMVDFVTSVFQSNTMRSSSSTKAQLLLIVSDGRNINSEGPGKLERALTRSHDANIFTLYIILDDQEVKDSIIESGKTPNPRILNTCQNSVDSRIRRFEWPISIHKLRLSHTQIKLSSILDIERTTFENSAVPLRTKYMEKFPFHYYIILNDTSSLSTVMADALKQFLELMTQFDV</sequence>
<keyword evidence="5 9" id="KW-0547">Nucleotide-binding</keyword>
<dbReference type="InterPro" id="IPR040848">
    <property type="entry name" value="AAA_lid_7"/>
</dbReference>
<dbReference type="Pfam" id="PF17867">
    <property type="entry name" value="AAA_lid_7"/>
    <property type="match status" value="2"/>
</dbReference>
<feature type="compositionally biased region" description="Acidic residues" evidence="11">
    <location>
        <begin position="3908"/>
        <end position="3918"/>
    </location>
</feature>
<dbReference type="InterPro" id="IPR036465">
    <property type="entry name" value="vWFA_dom_sf"/>
</dbReference>
<feature type="compositionally biased region" description="Basic and acidic residues" evidence="11">
    <location>
        <begin position="4215"/>
        <end position="4224"/>
    </location>
</feature>
<feature type="compositionally biased region" description="Basic and acidic residues" evidence="11">
    <location>
        <begin position="4047"/>
        <end position="4057"/>
    </location>
</feature>
<dbReference type="GO" id="GO:0005524">
    <property type="term" value="F:ATP binding"/>
    <property type="evidence" value="ECO:0007669"/>
    <property type="project" value="UniProtKB-KW"/>
</dbReference>
<comment type="similarity">
    <text evidence="3 9">Belongs to the midasin family.</text>
</comment>
<accession>A0A7R9IY63</accession>
<comment type="function">
    <text evidence="9">Nuclear chaperone required for maturation and nuclear export of pre-60S ribosome subunits.</text>
</comment>
<dbReference type="GO" id="GO:0005654">
    <property type="term" value="C:nucleoplasm"/>
    <property type="evidence" value="ECO:0007669"/>
    <property type="project" value="UniProtKB-SubCell"/>
</dbReference>
<protein>
    <recommendedName>
        <fullName evidence="4 9">Midasin</fullName>
    </recommendedName>
</protein>